<evidence type="ECO:0000256" key="2">
    <source>
        <dbReference type="ARBA" id="ARBA00011738"/>
    </source>
</evidence>
<dbReference type="FunFam" id="3.90.1150.10:FF:000151">
    <property type="entry name" value="Alanine aminotransferase 2"/>
    <property type="match status" value="1"/>
</dbReference>
<dbReference type="UniPathway" id="UPA00322"/>
<comment type="cofactor">
    <cofactor evidence="1">
        <name>pyridoxal 5'-phosphate</name>
        <dbReference type="ChEBI" id="CHEBI:597326"/>
    </cofactor>
</comment>
<keyword evidence="13" id="KW-1185">Reference proteome</keyword>
<dbReference type="Gene3D" id="3.90.1150.10">
    <property type="entry name" value="Aspartate Aminotransferase, domain 1"/>
    <property type="match status" value="2"/>
</dbReference>
<dbReference type="SUPFAM" id="SSF53383">
    <property type="entry name" value="PLP-dependent transferases"/>
    <property type="match status" value="1"/>
</dbReference>
<dbReference type="FunFam" id="3.40.640.10:FF:000012">
    <property type="entry name" value="alanine aminotransferase 2"/>
    <property type="match status" value="1"/>
</dbReference>
<evidence type="ECO:0000256" key="5">
    <source>
        <dbReference type="ARBA" id="ARBA00022898"/>
    </source>
</evidence>
<accession>A0A3L6QPA2</accession>
<dbReference type="STRING" id="4540.A0A3L6QPA2"/>
<dbReference type="EC" id="2.6.1.2" evidence="9"/>
<dbReference type="PANTHER" id="PTHR11751:SF440">
    <property type="entry name" value="ALANINE TRANSAMINASE"/>
    <property type="match status" value="1"/>
</dbReference>
<dbReference type="GO" id="GO:0030170">
    <property type="term" value="F:pyridoxal phosphate binding"/>
    <property type="evidence" value="ECO:0007669"/>
    <property type="project" value="InterPro"/>
</dbReference>
<comment type="caution">
    <text evidence="12">The sequence shown here is derived from an EMBL/GenBank/DDBJ whole genome shotgun (WGS) entry which is preliminary data.</text>
</comment>
<gene>
    <name evidence="12" type="ORF">C2845_PM04G12410</name>
</gene>
<dbReference type="InterPro" id="IPR045088">
    <property type="entry name" value="ALAT1/2-like"/>
</dbReference>
<dbReference type="GO" id="GO:0042853">
    <property type="term" value="P:L-alanine catabolic process"/>
    <property type="evidence" value="ECO:0007669"/>
    <property type="project" value="UniProtKB-UniPathway"/>
</dbReference>
<protein>
    <recommendedName>
        <fullName evidence="9">alanine transaminase</fullName>
        <ecNumber evidence="9">2.6.1.2</ecNumber>
    </recommendedName>
</protein>
<dbReference type="GO" id="GO:0004021">
    <property type="term" value="F:L-alanine:2-oxoglutarate aminotransferase activity"/>
    <property type="evidence" value="ECO:0007669"/>
    <property type="project" value="UniProtKB-EC"/>
</dbReference>
<name>A0A3L6QPA2_PANMI</name>
<evidence type="ECO:0000313" key="12">
    <source>
        <dbReference type="EMBL" id="RLM85667.1"/>
    </source>
</evidence>
<keyword evidence="3" id="KW-0032">Aminotransferase</keyword>
<evidence type="ECO:0000256" key="4">
    <source>
        <dbReference type="ARBA" id="ARBA00022679"/>
    </source>
</evidence>
<evidence type="ECO:0000256" key="7">
    <source>
        <dbReference type="ARBA" id="ARBA00025709"/>
    </source>
</evidence>
<dbReference type="Proteomes" id="UP000275267">
    <property type="component" value="Unassembled WGS sequence"/>
</dbReference>
<evidence type="ECO:0000259" key="11">
    <source>
        <dbReference type="Pfam" id="PF00155"/>
    </source>
</evidence>
<evidence type="ECO:0000256" key="8">
    <source>
        <dbReference type="ARBA" id="ARBA00025785"/>
    </source>
</evidence>
<dbReference type="UniPathway" id="UPA00528">
    <property type="reaction ID" value="UER00586"/>
</dbReference>
<evidence type="ECO:0000256" key="9">
    <source>
        <dbReference type="ARBA" id="ARBA00026106"/>
    </source>
</evidence>
<feature type="region of interest" description="Disordered" evidence="10">
    <location>
        <begin position="61"/>
        <end position="80"/>
    </location>
</feature>
<evidence type="ECO:0000256" key="3">
    <source>
        <dbReference type="ARBA" id="ARBA00022576"/>
    </source>
</evidence>
<dbReference type="InterPro" id="IPR015422">
    <property type="entry name" value="PyrdxlP-dep_Trfase_small"/>
</dbReference>
<dbReference type="Pfam" id="PF00155">
    <property type="entry name" value="Aminotran_1_2"/>
    <property type="match status" value="1"/>
</dbReference>
<dbReference type="InterPro" id="IPR004839">
    <property type="entry name" value="Aminotransferase_I/II_large"/>
</dbReference>
<keyword evidence="4" id="KW-0808">Transferase</keyword>
<evidence type="ECO:0000313" key="13">
    <source>
        <dbReference type="Proteomes" id="UP000275267"/>
    </source>
</evidence>
<dbReference type="PANTHER" id="PTHR11751">
    <property type="entry name" value="ALANINE AMINOTRANSFERASE"/>
    <property type="match status" value="1"/>
</dbReference>
<comment type="pathway">
    <text evidence="7">Photosynthesis; C4 acid pathway.</text>
</comment>
<dbReference type="InterPro" id="IPR015421">
    <property type="entry name" value="PyrdxlP-dep_Trfase_major"/>
</dbReference>
<proteinExistence type="inferred from homology"/>
<comment type="pathway">
    <text evidence="6">Amino-acid degradation; L-alanine degradation via transaminase pathway; pyruvate from L-alanine: step 1/1.</text>
</comment>
<dbReference type="CDD" id="cd00609">
    <property type="entry name" value="AAT_like"/>
    <property type="match status" value="1"/>
</dbReference>
<evidence type="ECO:0000256" key="6">
    <source>
        <dbReference type="ARBA" id="ARBA00025708"/>
    </source>
</evidence>
<sequence length="594" mass="66366">MRNKRPHLRGFGGPGLGAQFHLHRGGQALRRPSRIVSRRVVPSFARVPTRVRGPRLGALARRGDVAAHRPSCRQVPRNQHRAEQLLQPVPLPLSPQLVHSSPPSSTTSKLLQPAPPLRARRLPAAARAMSYNKAPSITAETINPKVKIFNYEPCGEIVRHAERLQQEMDENPDSLPFPEVLCLCDNPDLLNKDEAHALFRLQTISSNLSCIYVELHKMSMPQKVLTQAVFEVRNAFVSLLTAKLVNTMMQILIRSHEDGILCPLPEYPLYSASIILHGGTMVPYNLTEDRGWGLEIFEVKRCLEEARSAGLTVRAMVVINPGNPTGQVLSITNQEEIVEFCRKEGLVILADEVYQDNVYVENKKFHSFKKVARSLGYDEKDLSLVSFHSVSMGFYGESGRRGGYMEITGFGDDVKRQIYKVASVTICPNIAGQILISLVMDPPKLGDESFETFEAEKEKIHSSFLKRAKDPLLSEKLQTLEKAFSSLEGVSCNKIEGALYFFPRLHLPSLAIKTAESEGVSPDVFYTHRLLDATGIAVVPGSGFHQASGTIHIRCTILPDEDKIATMIPRLKAFHESFMNEFRGSEPYMNDLRR</sequence>
<feature type="domain" description="Aminotransferase class I/classII large" evidence="11">
    <location>
        <begin position="246"/>
        <end position="561"/>
    </location>
</feature>
<evidence type="ECO:0000256" key="10">
    <source>
        <dbReference type="SAM" id="MobiDB-lite"/>
    </source>
</evidence>
<comment type="similarity">
    <text evidence="8">Belongs to the class-I pyridoxal-phosphate-dependent aminotransferase family. Alanine aminotransferase subfamily.</text>
</comment>
<dbReference type="OrthoDB" id="1732682at2759"/>
<dbReference type="InterPro" id="IPR015424">
    <property type="entry name" value="PyrdxlP-dep_Trfase"/>
</dbReference>
<evidence type="ECO:0000256" key="1">
    <source>
        <dbReference type="ARBA" id="ARBA00001933"/>
    </source>
</evidence>
<dbReference type="AlphaFoldDB" id="A0A3L6QPA2"/>
<organism evidence="12 13">
    <name type="scientific">Panicum miliaceum</name>
    <name type="common">Proso millet</name>
    <name type="synonym">Broomcorn millet</name>
    <dbReference type="NCBI Taxonomy" id="4540"/>
    <lineage>
        <taxon>Eukaryota</taxon>
        <taxon>Viridiplantae</taxon>
        <taxon>Streptophyta</taxon>
        <taxon>Embryophyta</taxon>
        <taxon>Tracheophyta</taxon>
        <taxon>Spermatophyta</taxon>
        <taxon>Magnoliopsida</taxon>
        <taxon>Liliopsida</taxon>
        <taxon>Poales</taxon>
        <taxon>Poaceae</taxon>
        <taxon>PACMAD clade</taxon>
        <taxon>Panicoideae</taxon>
        <taxon>Panicodae</taxon>
        <taxon>Paniceae</taxon>
        <taxon>Panicinae</taxon>
        <taxon>Panicum</taxon>
        <taxon>Panicum sect. Panicum</taxon>
    </lineage>
</organism>
<keyword evidence="5" id="KW-0663">Pyridoxal phosphate</keyword>
<dbReference type="Gene3D" id="3.40.640.10">
    <property type="entry name" value="Type I PLP-dependent aspartate aminotransferase-like (Major domain)"/>
    <property type="match status" value="1"/>
</dbReference>
<dbReference type="EMBL" id="PQIB02000011">
    <property type="protein sequence ID" value="RLM85667.1"/>
    <property type="molecule type" value="Genomic_DNA"/>
</dbReference>
<reference evidence="13" key="1">
    <citation type="journal article" date="2019" name="Nat. Commun.">
        <title>The genome of broomcorn millet.</title>
        <authorList>
            <person name="Zou C."/>
            <person name="Miki D."/>
            <person name="Li D."/>
            <person name="Tang Q."/>
            <person name="Xiao L."/>
            <person name="Rajput S."/>
            <person name="Deng P."/>
            <person name="Jia W."/>
            <person name="Huang R."/>
            <person name="Zhang M."/>
            <person name="Sun Y."/>
            <person name="Hu J."/>
            <person name="Fu X."/>
            <person name="Schnable P.S."/>
            <person name="Li F."/>
            <person name="Zhang H."/>
            <person name="Feng B."/>
            <person name="Zhu X."/>
            <person name="Liu R."/>
            <person name="Schnable J.C."/>
            <person name="Zhu J.-K."/>
            <person name="Zhang H."/>
        </authorList>
    </citation>
    <scope>NUCLEOTIDE SEQUENCE [LARGE SCALE GENOMIC DNA]</scope>
</reference>
<comment type="subunit">
    <text evidence="2">Homodimer.</text>
</comment>